<evidence type="ECO:0000313" key="2">
    <source>
        <dbReference type="Proteomes" id="UP001144313"/>
    </source>
</evidence>
<dbReference type="SUPFAM" id="SSF53474">
    <property type="entry name" value="alpha/beta-Hydrolases"/>
    <property type="match status" value="1"/>
</dbReference>
<dbReference type="InterPro" id="IPR029058">
    <property type="entry name" value="AB_hydrolase_fold"/>
</dbReference>
<organism evidence="1 2">
    <name type="scientific">Glycomyces algeriensis</name>
    <dbReference type="NCBI Taxonomy" id="256037"/>
    <lineage>
        <taxon>Bacteria</taxon>
        <taxon>Bacillati</taxon>
        <taxon>Actinomycetota</taxon>
        <taxon>Actinomycetes</taxon>
        <taxon>Glycomycetales</taxon>
        <taxon>Glycomycetaceae</taxon>
        <taxon>Glycomyces</taxon>
    </lineage>
</organism>
<gene>
    <name evidence="1" type="ORF">GALLR39Z86_42610</name>
</gene>
<sequence>MPALRFEDLLQDPDREHDGDRWGAEGRPVLLLNEEGADRSAWWPVAARLADEHAVAVLDLSPSRSLTSRAETLAAYVAAMGTRAPVIAGHGPAALVASLFAARYLAHAVVNIEQRLDEPHHDPDTERALHEITAGPRLLRCRYLAIFAGDPQPHYPDWLGERIPGAACTSYRTEGAHPHLSDPDRFTDDIRAIAA</sequence>
<reference evidence="1" key="1">
    <citation type="submission" date="2022-12" db="EMBL/GenBank/DDBJ databases">
        <title>Reference genome sequencing for broad-spectrum identification of bacterial and archaeal isolates by mass spectrometry.</title>
        <authorList>
            <person name="Sekiguchi Y."/>
            <person name="Tourlousse D.M."/>
        </authorList>
    </citation>
    <scope>NUCLEOTIDE SEQUENCE</scope>
    <source>
        <strain evidence="1">LLR39Z86</strain>
    </source>
</reference>
<protein>
    <recommendedName>
        <fullName evidence="3">Alpha/beta hydrolase family protein</fullName>
    </recommendedName>
</protein>
<proteinExistence type="predicted"/>
<dbReference type="RefSeq" id="WP_270116050.1">
    <property type="nucleotide sequence ID" value="NZ_BAAAOL010000007.1"/>
</dbReference>
<evidence type="ECO:0008006" key="3">
    <source>
        <dbReference type="Google" id="ProtNLM"/>
    </source>
</evidence>
<dbReference type="AlphaFoldDB" id="A0A9W6GCJ4"/>
<dbReference type="EMBL" id="BSDT01000001">
    <property type="protein sequence ID" value="GLI44411.1"/>
    <property type="molecule type" value="Genomic_DNA"/>
</dbReference>
<dbReference type="Gene3D" id="3.40.50.1820">
    <property type="entry name" value="alpha/beta hydrolase"/>
    <property type="match status" value="1"/>
</dbReference>
<keyword evidence="2" id="KW-1185">Reference proteome</keyword>
<evidence type="ECO:0000313" key="1">
    <source>
        <dbReference type="EMBL" id="GLI44411.1"/>
    </source>
</evidence>
<comment type="caution">
    <text evidence="1">The sequence shown here is derived from an EMBL/GenBank/DDBJ whole genome shotgun (WGS) entry which is preliminary data.</text>
</comment>
<dbReference type="Proteomes" id="UP001144313">
    <property type="component" value="Unassembled WGS sequence"/>
</dbReference>
<name>A0A9W6GCJ4_9ACTN</name>
<accession>A0A9W6GCJ4</accession>